<feature type="binding site" evidence="7">
    <location>
        <position position="33"/>
    </location>
    <ligand>
        <name>substrate</name>
    </ligand>
</feature>
<evidence type="ECO:0000313" key="8">
    <source>
        <dbReference type="EMBL" id="MFD1781314.1"/>
    </source>
</evidence>
<reference evidence="9" key="1">
    <citation type="journal article" date="2019" name="Int. J. Syst. Evol. Microbiol.">
        <title>The Global Catalogue of Microorganisms (GCM) 10K type strain sequencing project: providing services to taxonomists for standard genome sequencing and annotation.</title>
        <authorList>
            <consortium name="The Broad Institute Genomics Platform"/>
            <consortium name="The Broad Institute Genome Sequencing Center for Infectious Disease"/>
            <person name="Wu L."/>
            <person name="Ma J."/>
        </authorList>
    </citation>
    <scope>NUCLEOTIDE SEQUENCE [LARGE SCALE GENOMIC DNA]</scope>
    <source>
        <strain evidence="9">CCUG 15531</strain>
    </source>
</reference>
<comment type="pathway">
    <text evidence="7">Metabolic intermediate biosynthesis; chorismate biosynthesis; chorismate from D-erythrose 4-phosphate and phosphoenolpyruvate: step 5/7.</text>
</comment>
<feature type="binding site" evidence="7">
    <location>
        <begin position="11"/>
        <end position="16"/>
    </location>
    <ligand>
        <name>ATP</name>
        <dbReference type="ChEBI" id="CHEBI:30616"/>
    </ligand>
</feature>
<feature type="binding site" evidence="7">
    <location>
        <position position="116"/>
    </location>
    <ligand>
        <name>ATP</name>
        <dbReference type="ChEBI" id="CHEBI:30616"/>
    </ligand>
</feature>
<gene>
    <name evidence="7" type="primary">aroK</name>
    <name evidence="8" type="ORF">ACFSFW_21890</name>
</gene>
<keyword evidence="7" id="KW-0963">Cytoplasm</keyword>
<dbReference type="Gene3D" id="3.40.50.300">
    <property type="entry name" value="P-loop containing nucleotide triphosphate hydrolases"/>
    <property type="match status" value="1"/>
</dbReference>
<dbReference type="HAMAP" id="MF_00109">
    <property type="entry name" value="Shikimate_kinase"/>
    <property type="match status" value="1"/>
</dbReference>
<evidence type="ECO:0000256" key="1">
    <source>
        <dbReference type="ARBA" id="ARBA00022605"/>
    </source>
</evidence>
<proteinExistence type="inferred from homology"/>
<dbReference type="EC" id="2.7.1.71" evidence="7"/>
<keyword evidence="4 7" id="KW-0418">Kinase</keyword>
<dbReference type="PANTHER" id="PTHR21087:SF16">
    <property type="entry name" value="SHIKIMATE KINASE 1, CHLOROPLASTIC"/>
    <property type="match status" value="1"/>
</dbReference>
<dbReference type="SUPFAM" id="SSF52540">
    <property type="entry name" value="P-loop containing nucleoside triphosphate hydrolases"/>
    <property type="match status" value="1"/>
</dbReference>
<keyword evidence="9" id="KW-1185">Reference proteome</keyword>
<comment type="caution">
    <text evidence="7">Lacks conserved residue(s) required for the propagation of feature annotation.</text>
</comment>
<evidence type="ECO:0000256" key="3">
    <source>
        <dbReference type="ARBA" id="ARBA00022741"/>
    </source>
</evidence>
<feature type="binding site" evidence="7">
    <location>
        <position position="78"/>
    </location>
    <ligand>
        <name>substrate</name>
    </ligand>
</feature>
<dbReference type="RefSeq" id="WP_388041354.1">
    <property type="nucleotide sequence ID" value="NZ_JBHUEK010000031.1"/>
</dbReference>
<protein>
    <recommendedName>
        <fullName evidence="7">Shikimate kinase</fullName>
        <shortName evidence="7">SK</shortName>
        <ecNumber evidence="7">2.7.1.71</ecNumber>
    </recommendedName>
</protein>
<keyword evidence="3 7" id="KW-0547">Nucleotide-binding</keyword>
<evidence type="ECO:0000256" key="2">
    <source>
        <dbReference type="ARBA" id="ARBA00022679"/>
    </source>
</evidence>
<dbReference type="InterPro" id="IPR031322">
    <property type="entry name" value="Shikimate/glucono_kinase"/>
</dbReference>
<keyword evidence="5 7" id="KW-0067">ATP-binding</keyword>
<dbReference type="PANTHER" id="PTHR21087">
    <property type="entry name" value="SHIKIMATE KINASE"/>
    <property type="match status" value="1"/>
</dbReference>
<keyword evidence="1 7" id="KW-0028">Amino-acid biosynthesis</keyword>
<comment type="subunit">
    <text evidence="7">Monomer.</text>
</comment>
<keyword evidence="7" id="KW-0479">Metal-binding</keyword>
<evidence type="ECO:0000313" key="9">
    <source>
        <dbReference type="Proteomes" id="UP001597227"/>
    </source>
</evidence>
<keyword evidence="7" id="KW-0460">Magnesium</keyword>
<evidence type="ECO:0000256" key="4">
    <source>
        <dbReference type="ARBA" id="ARBA00022777"/>
    </source>
</evidence>
<organism evidence="8 9">
    <name type="scientific">Fredinandcohnia salidurans</name>
    <dbReference type="NCBI Taxonomy" id="2595041"/>
    <lineage>
        <taxon>Bacteria</taxon>
        <taxon>Bacillati</taxon>
        <taxon>Bacillota</taxon>
        <taxon>Bacilli</taxon>
        <taxon>Bacillales</taxon>
        <taxon>Bacillaceae</taxon>
        <taxon>Fredinandcohnia</taxon>
    </lineage>
</organism>
<dbReference type="InterPro" id="IPR000623">
    <property type="entry name" value="Shikimate_kinase/TSH1"/>
</dbReference>
<sequence length="174" mass="20194">MKAVYLTGFMGAGKTTIGQKLGQVLQLPVIDTDQFIEKKIGKRIADIFSEEGEQTFRDYERSFLKEIPTDDIVITTGGGIVIQEENRQWMMQNGHVIFLYCDIDRIFERVQFDPSRPLFDSEKKENTSKLYSERMPFYNEAHYKVDTTEKNLDEVVDDIVSWLHLQKDGNNNIS</sequence>
<feature type="binding site" evidence="7">
    <location>
        <position position="15"/>
    </location>
    <ligand>
        <name>Mg(2+)</name>
        <dbReference type="ChEBI" id="CHEBI:18420"/>
    </ligand>
</feature>
<dbReference type="CDD" id="cd00464">
    <property type="entry name" value="SK"/>
    <property type="match status" value="1"/>
</dbReference>
<dbReference type="Proteomes" id="UP001597227">
    <property type="component" value="Unassembled WGS sequence"/>
</dbReference>
<dbReference type="EMBL" id="JBHUEK010000031">
    <property type="protein sequence ID" value="MFD1781314.1"/>
    <property type="molecule type" value="Genomic_DNA"/>
</dbReference>
<feature type="binding site" evidence="7">
    <location>
        <position position="134"/>
    </location>
    <ligand>
        <name>substrate</name>
    </ligand>
</feature>
<evidence type="ECO:0000256" key="6">
    <source>
        <dbReference type="ARBA" id="ARBA00023141"/>
    </source>
</evidence>
<accession>A0ABW4MVX9</accession>
<evidence type="ECO:0000256" key="5">
    <source>
        <dbReference type="ARBA" id="ARBA00022840"/>
    </source>
</evidence>
<evidence type="ECO:0000256" key="7">
    <source>
        <dbReference type="HAMAP-Rule" id="MF_00109"/>
    </source>
</evidence>
<keyword evidence="2 7" id="KW-0808">Transferase</keyword>
<comment type="similarity">
    <text evidence="7">Belongs to the shikimate kinase family.</text>
</comment>
<dbReference type="InterPro" id="IPR027417">
    <property type="entry name" value="P-loop_NTPase"/>
</dbReference>
<dbReference type="PRINTS" id="PR01100">
    <property type="entry name" value="SHIKIMTKNASE"/>
</dbReference>
<dbReference type="Pfam" id="PF01202">
    <property type="entry name" value="SKI"/>
    <property type="match status" value="1"/>
</dbReference>
<comment type="subcellular location">
    <subcellularLocation>
        <location evidence="7">Cytoplasm</location>
    </subcellularLocation>
</comment>
<name>A0ABW4MVX9_9BACI</name>
<keyword evidence="6 7" id="KW-0057">Aromatic amino acid biosynthesis</keyword>
<comment type="cofactor">
    <cofactor evidence="7">
        <name>Mg(2+)</name>
        <dbReference type="ChEBI" id="CHEBI:18420"/>
    </cofactor>
    <text evidence="7">Binds 1 Mg(2+) ion per subunit.</text>
</comment>
<feature type="binding site" evidence="7">
    <location>
        <position position="57"/>
    </location>
    <ligand>
        <name>substrate</name>
    </ligand>
</feature>
<comment type="catalytic activity">
    <reaction evidence="7">
        <text>shikimate + ATP = 3-phosphoshikimate + ADP + H(+)</text>
        <dbReference type="Rhea" id="RHEA:13121"/>
        <dbReference type="ChEBI" id="CHEBI:15378"/>
        <dbReference type="ChEBI" id="CHEBI:30616"/>
        <dbReference type="ChEBI" id="CHEBI:36208"/>
        <dbReference type="ChEBI" id="CHEBI:145989"/>
        <dbReference type="ChEBI" id="CHEBI:456216"/>
        <dbReference type="EC" id="2.7.1.71"/>
    </reaction>
</comment>
<comment type="caution">
    <text evidence="8">The sequence shown here is derived from an EMBL/GenBank/DDBJ whole genome shotgun (WGS) entry which is preliminary data.</text>
</comment>
<comment type="function">
    <text evidence="7">Catalyzes the specific phosphorylation of the 3-hydroxyl group of shikimic acid using ATP as a cosubstrate.</text>
</comment>
<dbReference type="GO" id="GO:0016301">
    <property type="term" value="F:kinase activity"/>
    <property type="evidence" value="ECO:0007669"/>
    <property type="project" value="UniProtKB-KW"/>
</dbReference>